<evidence type="ECO:0000256" key="1">
    <source>
        <dbReference type="SAM" id="Phobius"/>
    </source>
</evidence>
<comment type="caution">
    <text evidence="2">The sequence shown here is derived from an EMBL/GenBank/DDBJ whole genome shotgun (WGS) entry which is preliminary data.</text>
</comment>
<dbReference type="Proteomes" id="UP000631114">
    <property type="component" value="Unassembled WGS sequence"/>
</dbReference>
<keyword evidence="1" id="KW-0812">Transmembrane</keyword>
<protein>
    <submittedName>
        <fullName evidence="2">Uncharacterized protein</fullName>
    </submittedName>
</protein>
<keyword evidence="1" id="KW-1133">Transmembrane helix</keyword>
<proteinExistence type="predicted"/>
<dbReference type="EMBL" id="JADFTS010000008">
    <property type="protein sequence ID" value="KAF9592037.1"/>
    <property type="molecule type" value="Genomic_DNA"/>
</dbReference>
<name>A0A835H5A7_9MAGN</name>
<accession>A0A835H5A7</accession>
<keyword evidence="1" id="KW-0472">Membrane</keyword>
<organism evidence="2 3">
    <name type="scientific">Coptis chinensis</name>
    <dbReference type="NCBI Taxonomy" id="261450"/>
    <lineage>
        <taxon>Eukaryota</taxon>
        <taxon>Viridiplantae</taxon>
        <taxon>Streptophyta</taxon>
        <taxon>Embryophyta</taxon>
        <taxon>Tracheophyta</taxon>
        <taxon>Spermatophyta</taxon>
        <taxon>Magnoliopsida</taxon>
        <taxon>Ranunculales</taxon>
        <taxon>Ranunculaceae</taxon>
        <taxon>Coptidoideae</taxon>
        <taxon>Coptis</taxon>
    </lineage>
</organism>
<evidence type="ECO:0000313" key="2">
    <source>
        <dbReference type="EMBL" id="KAF9592037.1"/>
    </source>
</evidence>
<keyword evidence="3" id="KW-1185">Reference proteome</keyword>
<feature type="transmembrane region" description="Helical" evidence="1">
    <location>
        <begin position="40"/>
        <end position="59"/>
    </location>
</feature>
<dbReference type="AlphaFoldDB" id="A0A835H5A7"/>
<dbReference type="OrthoDB" id="1426094at2759"/>
<evidence type="ECO:0000313" key="3">
    <source>
        <dbReference type="Proteomes" id="UP000631114"/>
    </source>
</evidence>
<feature type="transmembrane region" description="Helical" evidence="1">
    <location>
        <begin position="65"/>
        <end position="87"/>
    </location>
</feature>
<sequence length="161" mass="17936">MCGVSAGSLDHYQSLLDRNIFGHYGMSLTHQNYFSAKFRLAWFIGIHHFSAASLLYESFLLNDSVIILLPAAIFSLSVGCAPFPYLIKNLSIANSCFDFSEVVEGGIMAKGNQRFQYKLLECSVELLAEIEKGSDAKAMQSESQHIVVCHVGYQIPCEVEW</sequence>
<gene>
    <name evidence="2" type="ORF">IFM89_011787</name>
</gene>
<reference evidence="2 3" key="1">
    <citation type="submission" date="2020-10" db="EMBL/GenBank/DDBJ databases">
        <title>The Coptis chinensis genome and diversification of protoberbering-type alkaloids.</title>
        <authorList>
            <person name="Wang B."/>
            <person name="Shu S."/>
            <person name="Song C."/>
            <person name="Liu Y."/>
        </authorList>
    </citation>
    <scope>NUCLEOTIDE SEQUENCE [LARGE SCALE GENOMIC DNA]</scope>
    <source>
        <strain evidence="2">HL-2020</strain>
        <tissue evidence="2">Leaf</tissue>
    </source>
</reference>